<organism evidence="6 7">
    <name type="scientific">Besnoitia besnoiti</name>
    <name type="common">Apicomplexan protozoan</name>
    <dbReference type="NCBI Taxonomy" id="94643"/>
    <lineage>
        <taxon>Eukaryota</taxon>
        <taxon>Sar</taxon>
        <taxon>Alveolata</taxon>
        <taxon>Apicomplexa</taxon>
        <taxon>Conoidasida</taxon>
        <taxon>Coccidia</taxon>
        <taxon>Eucoccidiorida</taxon>
        <taxon>Eimeriorina</taxon>
        <taxon>Sarcocystidae</taxon>
        <taxon>Besnoitia</taxon>
    </lineage>
</organism>
<dbReference type="InterPro" id="IPR022656">
    <property type="entry name" value="XPA_C"/>
</dbReference>
<dbReference type="Gene3D" id="3.90.530.10">
    <property type="entry name" value="XPA C-terminal domain"/>
    <property type="match status" value="1"/>
</dbReference>
<reference evidence="6 7" key="1">
    <citation type="submission" date="2017-09" db="EMBL/GenBank/DDBJ databases">
        <title>Genome sequencing of Besnoitia besnoiti strain Bb-Ger1.</title>
        <authorList>
            <person name="Schares G."/>
            <person name="Venepally P."/>
            <person name="Lorenzi H.A."/>
        </authorList>
    </citation>
    <scope>NUCLEOTIDE SEQUENCE [LARGE SCALE GENOMIC DNA]</scope>
    <source>
        <strain evidence="6 7">Bb-Ger1</strain>
    </source>
</reference>
<dbReference type="EMBL" id="NWUJ01000010">
    <property type="protein sequence ID" value="PFH32634.1"/>
    <property type="molecule type" value="Genomic_DNA"/>
</dbReference>
<keyword evidence="7" id="KW-1185">Reference proteome</keyword>
<feature type="domain" description="XPA C-terminal" evidence="5">
    <location>
        <begin position="31"/>
        <end position="75"/>
    </location>
</feature>
<feature type="compositionally biased region" description="Basic and acidic residues" evidence="4">
    <location>
        <begin position="166"/>
        <end position="176"/>
    </location>
</feature>
<evidence type="ECO:0000256" key="2">
    <source>
        <dbReference type="ARBA" id="ARBA00022833"/>
    </source>
</evidence>
<dbReference type="GO" id="GO:0003684">
    <property type="term" value="F:damaged DNA binding"/>
    <property type="evidence" value="ECO:0007669"/>
    <property type="project" value="InterPro"/>
</dbReference>
<accession>A0A2A9M611</accession>
<protein>
    <recommendedName>
        <fullName evidence="5">XPA C-terminal domain-containing protein</fullName>
    </recommendedName>
</protein>
<evidence type="ECO:0000313" key="6">
    <source>
        <dbReference type="EMBL" id="PFH32634.1"/>
    </source>
</evidence>
<name>A0A2A9M611_BESBE</name>
<keyword evidence="3" id="KW-0539">Nucleus</keyword>
<comment type="subcellular location">
    <subcellularLocation>
        <location evidence="1">Nucleus</location>
    </subcellularLocation>
</comment>
<evidence type="ECO:0000259" key="5">
    <source>
        <dbReference type="Pfam" id="PF05181"/>
    </source>
</evidence>
<dbReference type="InterPro" id="IPR000465">
    <property type="entry name" value="XPA/RAD14"/>
</dbReference>
<dbReference type="Proteomes" id="UP000224006">
    <property type="component" value="Chromosome IX"/>
</dbReference>
<keyword evidence="2" id="KW-0862">Zinc</keyword>
<gene>
    <name evidence="6" type="ORF">BESB_012460</name>
</gene>
<dbReference type="AlphaFoldDB" id="A0A2A9M611"/>
<dbReference type="RefSeq" id="XP_029216643.1">
    <property type="nucleotide sequence ID" value="XM_029359976.1"/>
</dbReference>
<dbReference type="GO" id="GO:0070914">
    <property type="term" value="P:UV-damage excision repair"/>
    <property type="evidence" value="ECO:0007669"/>
    <property type="project" value="TreeGrafter"/>
</dbReference>
<dbReference type="PANTHER" id="PTHR10142">
    <property type="entry name" value="DNA REPAIR PROTEIN COMPLEMENTING XP-A CELLS"/>
    <property type="match status" value="1"/>
</dbReference>
<dbReference type="STRING" id="94643.A0A2A9M611"/>
<feature type="region of interest" description="Disordered" evidence="4">
    <location>
        <begin position="1"/>
        <end position="26"/>
    </location>
</feature>
<dbReference type="GO" id="GO:1901255">
    <property type="term" value="P:nucleotide-excision repair involved in interstrand cross-link repair"/>
    <property type="evidence" value="ECO:0007669"/>
    <property type="project" value="TreeGrafter"/>
</dbReference>
<dbReference type="KEGG" id="bbes:BESB_012460"/>
<evidence type="ECO:0000256" key="4">
    <source>
        <dbReference type="SAM" id="MobiDB-lite"/>
    </source>
</evidence>
<dbReference type="GeneID" id="40306308"/>
<dbReference type="GO" id="GO:0000715">
    <property type="term" value="P:nucleotide-excision repair, DNA damage recognition"/>
    <property type="evidence" value="ECO:0007669"/>
    <property type="project" value="TreeGrafter"/>
</dbReference>
<sequence length="199" mass="22842">MWLAPQGVTPDEQVTRIDPVREEGEDAERRITQQQAAQRFCLSLQSLRDAAAQGLLTVEERPNPHGATFSPMRLYRFGELQQLAWRVWGGPQELERELERRREQRWQVRQKRVLGSVVAPEGSQARGDAHQAKLSRQLRRAIQPRATKKRSRVQPQGGGALPQRRKTPETSKHQDAQESQQSASRDTTPRTEDLVWEVI</sequence>
<dbReference type="PANTHER" id="PTHR10142:SF0">
    <property type="entry name" value="DNA REPAIR PROTEIN COMPLEMENTING XP-A CELLS"/>
    <property type="match status" value="1"/>
</dbReference>
<evidence type="ECO:0000256" key="1">
    <source>
        <dbReference type="ARBA" id="ARBA00004123"/>
    </source>
</evidence>
<dbReference type="OrthoDB" id="332169at2759"/>
<evidence type="ECO:0000313" key="7">
    <source>
        <dbReference type="Proteomes" id="UP000224006"/>
    </source>
</evidence>
<dbReference type="Pfam" id="PF05181">
    <property type="entry name" value="XPA_C"/>
    <property type="match status" value="1"/>
</dbReference>
<dbReference type="GO" id="GO:0000110">
    <property type="term" value="C:nucleotide-excision repair factor 1 complex"/>
    <property type="evidence" value="ECO:0007669"/>
    <property type="project" value="TreeGrafter"/>
</dbReference>
<feature type="compositionally biased region" description="Basic and acidic residues" evidence="4">
    <location>
        <begin position="13"/>
        <end position="26"/>
    </location>
</feature>
<dbReference type="CDD" id="cd21075">
    <property type="entry name" value="DBD_XPA-like"/>
    <property type="match status" value="1"/>
</dbReference>
<proteinExistence type="predicted"/>
<dbReference type="VEuPathDB" id="ToxoDB:BESB_012460"/>
<dbReference type="InterPro" id="IPR009061">
    <property type="entry name" value="DNA-bd_dom_put_sf"/>
</dbReference>
<feature type="compositionally biased region" description="Polar residues" evidence="4">
    <location>
        <begin position="177"/>
        <end position="186"/>
    </location>
</feature>
<feature type="region of interest" description="Disordered" evidence="4">
    <location>
        <begin position="119"/>
        <end position="199"/>
    </location>
</feature>
<dbReference type="GO" id="GO:0006284">
    <property type="term" value="P:base-excision repair"/>
    <property type="evidence" value="ECO:0007669"/>
    <property type="project" value="TreeGrafter"/>
</dbReference>
<dbReference type="InterPro" id="IPR037129">
    <property type="entry name" value="XPA_sf"/>
</dbReference>
<comment type="caution">
    <text evidence="6">The sequence shown here is derived from an EMBL/GenBank/DDBJ whole genome shotgun (WGS) entry which is preliminary data.</text>
</comment>
<evidence type="ECO:0000256" key="3">
    <source>
        <dbReference type="ARBA" id="ARBA00023242"/>
    </source>
</evidence>
<dbReference type="SUPFAM" id="SSF46955">
    <property type="entry name" value="Putative DNA-binding domain"/>
    <property type="match status" value="1"/>
</dbReference>